<comment type="caution">
    <text evidence="5">The sequence shown here is derived from an EMBL/GenBank/DDBJ whole genome shotgun (WGS) entry which is preliminary data.</text>
</comment>
<evidence type="ECO:0000259" key="4">
    <source>
        <dbReference type="PROSITE" id="PS50887"/>
    </source>
</evidence>
<feature type="region of interest" description="Disordered" evidence="1">
    <location>
        <begin position="257"/>
        <end position="278"/>
    </location>
</feature>
<feature type="transmembrane region" description="Helical" evidence="2">
    <location>
        <begin position="104"/>
        <end position="122"/>
    </location>
</feature>
<dbReference type="InterPro" id="IPR035919">
    <property type="entry name" value="EAL_sf"/>
</dbReference>
<gene>
    <name evidence="5" type="ORF">Dsi01nite_002550</name>
</gene>
<protein>
    <submittedName>
        <fullName evidence="5">GGDEF-domain containing protein</fullName>
    </submittedName>
</protein>
<reference evidence="5" key="1">
    <citation type="submission" date="2021-01" db="EMBL/GenBank/DDBJ databases">
        <title>Whole genome shotgun sequence of Dactylosporangium siamense NBRC 106093.</title>
        <authorList>
            <person name="Komaki H."/>
            <person name="Tamura T."/>
        </authorList>
    </citation>
    <scope>NUCLEOTIDE SEQUENCE</scope>
    <source>
        <strain evidence="5">NBRC 106093</strain>
    </source>
</reference>
<keyword evidence="6" id="KW-1185">Reference proteome</keyword>
<proteinExistence type="predicted"/>
<dbReference type="SMART" id="SM00052">
    <property type="entry name" value="EAL"/>
    <property type="match status" value="1"/>
</dbReference>
<dbReference type="SUPFAM" id="SSF141868">
    <property type="entry name" value="EAL domain-like"/>
    <property type="match status" value="1"/>
</dbReference>
<accession>A0A919PES7</accession>
<dbReference type="EMBL" id="BONQ01000006">
    <property type="protein sequence ID" value="GIG42214.1"/>
    <property type="molecule type" value="Genomic_DNA"/>
</dbReference>
<evidence type="ECO:0000313" key="6">
    <source>
        <dbReference type="Proteomes" id="UP000660611"/>
    </source>
</evidence>
<dbReference type="InterPro" id="IPR043128">
    <property type="entry name" value="Rev_trsase/Diguanyl_cyclase"/>
</dbReference>
<keyword evidence="2" id="KW-0812">Transmembrane</keyword>
<dbReference type="InterPro" id="IPR052155">
    <property type="entry name" value="Biofilm_reg_signaling"/>
</dbReference>
<dbReference type="Gene3D" id="3.30.70.270">
    <property type="match status" value="1"/>
</dbReference>
<evidence type="ECO:0000313" key="5">
    <source>
        <dbReference type="EMBL" id="GIG42214.1"/>
    </source>
</evidence>
<keyword evidence="2" id="KW-1133">Transmembrane helix</keyword>
<feature type="transmembrane region" description="Helical" evidence="2">
    <location>
        <begin position="69"/>
        <end position="88"/>
    </location>
</feature>
<dbReference type="SUPFAM" id="SSF55073">
    <property type="entry name" value="Nucleotide cyclase"/>
    <property type="match status" value="1"/>
</dbReference>
<dbReference type="RefSeq" id="WP_203844106.1">
    <property type="nucleotide sequence ID" value="NZ_BAAAVW010000003.1"/>
</dbReference>
<sequence>MSRRPVSVPLAVAVAGVFGAVGLGSSGLLGPWWSLFVDDLAQFSAGLAATLTCWLTARRHTGAQRRWRLWMGAGTCGWTIGQFIWSWYQLFRDDALPSPSLADAGYLTLPVFALPALIALAADRPVEGGPRRLAAQLVMVLDGLIVVGALFVLTWATSLGAVVRAGAATQFAYTVAIAYPVTDLLLTVIVILLLARSAAVNRRQLSILGVGLFCLSFSDSVFAYLVAAGADHMPPLADAGFIAGQALVAVAAATPTRETPATTATGKTLQPRESTDGEARPHHRWAHLLLPYVPVAGTGVLFMIQLAQGRRLDGFEIAVETAVISLLIIRQAVTLVENAVLLDRLSDSQARLSHQAFHDGLTELSNRVLFQDRLDHALALHHRDARPLAVLFLDLDDFKAVNDRYGHHAGDRLLRLVADRLRGAVREGDTIARVGGDEFAVLLEGGGDPGVPADRIMAALREPFDLDGATVTVAASVGLVEAGTHGPVHTADMLLRRADAAMYAGKRQGKGTLVRYRVDLPDGTGSSDLAEMLADTLRDGRGLDVHYQPIVRLNDGTVVAVEALARWTHPSLGPVSADMFIATAEEIGLIRLVDDFVLDRACRDAAAFRGPWASIAVHVNTSAARLGRPGHEETVRAAVLRHGLTPHRLLLELTETAPLPDLSAAAGAVRRLGRFGVRFALDDFGTGYNALAQLHAIPVDEVKLDRSFTVADGGRSEAICRSIVSICTGMGVTVVAEGIETDRQEAAMAALGCRYGQGHRYGLAGPLHEVAPPGALDPESTLV</sequence>
<dbReference type="NCBIfam" id="TIGR00254">
    <property type="entry name" value="GGDEF"/>
    <property type="match status" value="1"/>
</dbReference>
<dbReference type="PANTHER" id="PTHR44757:SF2">
    <property type="entry name" value="BIOFILM ARCHITECTURE MAINTENANCE PROTEIN MBAA"/>
    <property type="match status" value="1"/>
</dbReference>
<feature type="domain" description="GGDEF" evidence="4">
    <location>
        <begin position="386"/>
        <end position="518"/>
    </location>
</feature>
<dbReference type="PROSITE" id="PS50883">
    <property type="entry name" value="EAL"/>
    <property type="match status" value="1"/>
</dbReference>
<feature type="transmembrane region" description="Helical" evidence="2">
    <location>
        <begin position="134"/>
        <end position="156"/>
    </location>
</feature>
<feature type="transmembrane region" description="Helical" evidence="2">
    <location>
        <begin position="207"/>
        <end position="227"/>
    </location>
</feature>
<dbReference type="Gene3D" id="3.20.20.450">
    <property type="entry name" value="EAL domain"/>
    <property type="match status" value="1"/>
</dbReference>
<evidence type="ECO:0000256" key="2">
    <source>
        <dbReference type="SAM" id="Phobius"/>
    </source>
</evidence>
<dbReference type="InterPro" id="IPR000160">
    <property type="entry name" value="GGDEF_dom"/>
</dbReference>
<dbReference type="PANTHER" id="PTHR44757">
    <property type="entry name" value="DIGUANYLATE CYCLASE DGCP"/>
    <property type="match status" value="1"/>
</dbReference>
<dbReference type="Pfam" id="PF00563">
    <property type="entry name" value="EAL"/>
    <property type="match status" value="1"/>
</dbReference>
<feature type="domain" description="EAL" evidence="3">
    <location>
        <begin position="526"/>
        <end position="778"/>
    </location>
</feature>
<feature type="transmembrane region" description="Helical" evidence="2">
    <location>
        <begin position="40"/>
        <end position="57"/>
    </location>
</feature>
<dbReference type="Pfam" id="PF00990">
    <property type="entry name" value="GGDEF"/>
    <property type="match status" value="1"/>
</dbReference>
<organism evidence="5 6">
    <name type="scientific">Dactylosporangium siamense</name>
    <dbReference type="NCBI Taxonomy" id="685454"/>
    <lineage>
        <taxon>Bacteria</taxon>
        <taxon>Bacillati</taxon>
        <taxon>Actinomycetota</taxon>
        <taxon>Actinomycetes</taxon>
        <taxon>Micromonosporales</taxon>
        <taxon>Micromonosporaceae</taxon>
        <taxon>Dactylosporangium</taxon>
    </lineage>
</organism>
<dbReference type="CDD" id="cd01948">
    <property type="entry name" value="EAL"/>
    <property type="match status" value="1"/>
</dbReference>
<keyword evidence="2" id="KW-0472">Membrane</keyword>
<dbReference type="SMART" id="SM00267">
    <property type="entry name" value="GGDEF"/>
    <property type="match status" value="1"/>
</dbReference>
<dbReference type="PROSITE" id="PS50887">
    <property type="entry name" value="GGDEF"/>
    <property type="match status" value="1"/>
</dbReference>
<evidence type="ECO:0000256" key="1">
    <source>
        <dbReference type="SAM" id="MobiDB-lite"/>
    </source>
</evidence>
<feature type="transmembrane region" description="Helical" evidence="2">
    <location>
        <begin position="176"/>
        <end position="195"/>
    </location>
</feature>
<dbReference type="InterPro" id="IPR029787">
    <property type="entry name" value="Nucleotide_cyclase"/>
</dbReference>
<name>A0A919PES7_9ACTN</name>
<dbReference type="AlphaFoldDB" id="A0A919PES7"/>
<dbReference type="CDD" id="cd01949">
    <property type="entry name" value="GGDEF"/>
    <property type="match status" value="1"/>
</dbReference>
<dbReference type="Proteomes" id="UP000660611">
    <property type="component" value="Unassembled WGS sequence"/>
</dbReference>
<dbReference type="InterPro" id="IPR001633">
    <property type="entry name" value="EAL_dom"/>
</dbReference>
<evidence type="ECO:0000259" key="3">
    <source>
        <dbReference type="PROSITE" id="PS50883"/>
    </source>
</evidence>